<feature type="compositionally biased region" description="Basic residues" evidence="3">
    <location>
        <begin position="8"/>
        <end position="19"/>
    </location>
</feature>
<dbReference type="Pfam" id="PF07890">
    <property type="entry name" value="Rrp15p"/>
    <property type="match status" value="1"/>
</dbReference>
<keyword evidence="5" id="KW-1185">Reference proteome</keyword>
<evidence type="ECO:0000313" key="5">
    <source>
        <dbReference type="Proteomes" id="UP000270296"/>
    </source>
</evidence>
<protein>
    <recommendedName>
        <fullName evidence="2">RRP15-like protein</fullName>
    </recommendedName>
</protein>
<proteinExistence type="inferred from homology"/>
<dbReference type="PANTHER" id="PTHR13245:SF14">
    <property type="entry name" value="RRP15-LIKE PROTEIN"/>
    <property type="match status" value="1"/>
</dbReference>
<evidence type="ECO:0000256" key="1">
    <source>
        <dbReference type="ARBA" id="ARBA00007462"/>
    </source>
</evidence>
<dbReference type="WBParaSite" id="SBAD_0000885501-mRNA-1">
    <property type="protein sequence ID" value="SBAD_0000885501-mRNA-1"/>
    <property type="gene ID" value="SBAD_0000885501"/>
</dbReference>
<dbReference type="GO" id="GO:0000470">
    <property type="term" value="P:maturation of LSU-rRNA"/>
    <property type="evidence" value="ECO:0007669"/>
    <property type="project" value="TreeGrafter"/>
</dbReference>
<accession>A0A183IY46</accession>
<sequence>MSIGHGSTTKKLKRRKHLPKNWEELGRVKPDIGRDREGERRLRTIATKGVVQLFNAVRVHQKEAPVDEDFPKHSSKDGEFSVAKYAGKVLSTVKGAKTARSAVSDVKLVKNEKQLASTTTSKWEVLRDDYLTAPAMKHMKDWNKSVDPVYDDHSNDLEGTHIG</sequence>
<reference evidence="6" key="1">
    <citation type="submission" date="2016-06" db="UniProtKB">
        <authorList>
            <consortium name="WormBaseParasite"/>
        </authorList>
    </citation>
    <scope>IDENTIFICATION</scope>
</reference>
<dbReference type="Proteomes" id="UP000270296">
    <property type="component" value="Unassembled WGS sequence"/>
</dbReference>
<dbReference type="GO" id="GO:0000460">
    <property type="term" value="P:maturation of 5.8S rRNA"/>
    <property type="evidence" value="ECO:0007669"/>
    <property type="project" value="TreeGrafter"/>
</dbReference>
<dbReference type="AlphaFoldDB" id="A0A183IY46"/>
<evidence type="ECO:0000313" key="4">
    <source>
        <dbReference type="EMBL" id="VDP17782.1"/>
    </source>
</evidence>
<feature type="region of interest" description="Disordered" evidence="3">
    <location>
        <begin position="1"/>
        <end position="21"/>
    </location>
</feature>
<evidence type="ECO:0000256" key="3">
    <source>
        <dbReference type="SAM" id="MobiDB-lite"/>
    </source>
</evidence>
<reference evidence="4 5" key="2">
    <citation type="submission" date="2018-11" db="EMBL/GenBank/DDBJ databases">
        <authorList>
            <consortium name="Pathogen Informatics"/>
        </authorList>
    </citation>
    <scope>NUCLEOTIDE SEQUENCE [LARGE SCALE GENOMIC DNA]</scope>
</reference>
<dbReference type="GO" id="GO:0030687">
    <property type="term" value="C:preribosome, large subunit precursor"/>
    <property type="evidence" value="ECO:0007669"/>
    <property type="project" value="TreeGrafter"/>
</dbReference>
<dbReference type="PANTHER" id="PTHR13245">
    <property type="entry name" value="RRP15-LIKE PROTEIN"/>
    <property type="match status" value="1"/>
</dbReference>
<organism evidence="6">
    <name type="scientific">Soboliphyme baturini</name>
    <dbReference type="NCBI Taxonomy" id="241478"/>
    <lineage>
        <taxon>Eukaryota</taxon>
        <taxon>Metazoa</taxon>
        <taxon>Ecdysozoa</taxon>
        <taxon>Nematoda</taxon>
        <taxon>Enoplea</taxon>
        <taxon>Dorylaimia</taxon>
        <taxon>Dioctophymatida</taxon>
        <taxon>Dioctophymatoidea</taxon>
        <taxon>Soboliphymatidae</taxon>
        <taxon>Soboliphyme</taxon>
    </lineage>
</organism>
<dbReference type="EMBL" id="UZAM01011707">
    <property type="protein sequence ID" value="VDP17782.1"/>
    <property type="molecule type" value="Genomic_DNA"/>
</dbReference>
<evidence type="ECO:0000313" key="6">
    <source>
        <dbReference type="WBParaSite" id="SBAD_0000885501-mRNA-1"/>
    </source>
</evidence>
<dbReference type="InterPro" id="IPR012459">
    <property type="entry name" value="Rrp15"/>
</dbReference>
<gene>
    <name evidence="4" type="ORF">SBAD_LOCUS8544</name>
</gene>
<evidence type="ECO:0000256" key="2">
    <source>
        <dbReference type="ARBA" id="ARBA00017475"/>
    </source>
</evidence>
<dbReference type="OrthoDB" id="20949at2759"/>
<name>A0A183IY46_9BILA</name>
<comment type="similarity">
    <text evidence="1">Belongs to the RRP15 family.</text>
</comment>